<name>A0A4C1Z1K4_EUMVA</name>
<sequence>MIKTDSSNLIVSSLKFEKIFKEKLAFSLQTAGLSGYSDLRPGGNPIHCGAFRSLKFVDIRLRSRPAAGAGHETSPRPRAQRQSFLRKNASSPQLNANAAFIFPAV</sequence>
<gene>
    <name evidence="2" type="ORF">EVAR_62093_1</name>
</gene>
<proteinExistence type="predicted"/>
<dbReference type="Proteomes" id="UP000299102">
    <property type="component" value="Unassembled WGS sequence"/>
</dbReference>
<feature type="compositionally biased region" description="Polar residues" evidence="1">
    <location>
        <begin position="80"/>
        <end position="89"/>
    </location>
</feature>
<organism evidence="2 3">
    <name type="scientific">Eumeta variegata</name>
    <name type="common">Bagworm moth</name>
    <name type="synonym">Eumeta japonica</name>
    <dbReference type="NCBI Taxonomy" id="151549"/>
    <lineage>
        <taxon>Eukaryota</taxon>
        <taxon>Metazoa</taxon>
        <taxon>Ecdysozoa</taxon>
        <taxon>Arthropoda</taxon>
        <taxon>Hexapoda</taxon>
        <taxon>Insecta</taxon>
        <taxon>Pterygota</taxon>
        <taxon>Neoptera</taxon>
        <taxon>Endopterygota</taxon>
        <taxon>Lepidoptera</taxon>
        <taxon>Glossata</taxon>
        <taxon>Ditrysia</taxon>
        <taxon>Tineoidea</taxon>
        <taxon>Psychidae</taxon>
        <taxon>Oiketicinae</taxon>
        <taxon>Eumeta</taxon>
    </lineage>
</organism>
<comment type="caution">
    <text evidence="2">The sequence shown here is derived from an EMBL/GenBank/DDBJ whole genome shotgun (WGS) entry which is preliminary data.</text>
</comment>
<accession>A0A4C1Z1K4</accession>
<dbReference type="EMBL" id="BGZK01001494">
    <property type="protein sequence ID" value="GBP81053.1"/>
    <property type="molecule type" value="Genomic_DNA"/>
</dbReference>
<keyword evidence="3" id="KW-1185">Reference proteome</keyword>
<feature type="region of interest" description="Disordered" evidence="1">
    <location>
        <begin position="65"/>
        <end position="89"/>
    </location>
</feature>
<evidence type="ECO:0000313" key="3">
    <source>
        <dbReference type="Proteomes" id="UP000299102"/>
    </source>
</evidence>
<evidence type="ECO:0000313" key="2">
    <source>
        <dbReference type="EMBL" id="GBP81053.1"/>
    </source>
</evidence>
<reference evidence="2 3" key="1">
    <citation type="journal article" date="2019" name="Commun. Biol.">
        <title>The bagworm genome reveals a unique fibroin gene that provides high tensile strength.</title>
        <authorList>
            <person name="Kono N."/>
            <person name="Nakamura H."/>
            <person name="Ohtoshi R."/>
            <person name="Tomita M."/>
            <person name="Numata K."/>
            <person name="Arakawa K."/>
        </authorList>
    </citation>
    <scope>NUCLEOTIDE SEQUENCE [LARGE SCALE GENOMIC DNA]</scope>
</reference>
<dbReference type="AlphaFoldDB" id="A0A4C1Z1K4"/>
<evidence type="ECO:0000256" key="1">
    <source>
        <dbReference type="SAM" id="MobiDB-lite"/>
    </source>
</evidence>
<protein>
    <submittedName>
        <fullName evidence="2">Uncharacterized protein</fullName>
    </submittedName>
</protein>